<accession>A0ABR5VXZ5</accession>
<reference evidence="1 2" key="1">
    <citation type="submission" date="2015-12" db="EMBL/GenBank/DDBJ databases">
        <authorList>
            <person name="Tarr C.L."/>
            <person name="Gladney L.M."/>
        </authorList>
    </citation>
    <scope>NUCLEOTIDE SEQUENCE [LARGE SCALE GENOMIC DNA]</scope>
    <source>
        <strain evidence="1 2">1048-83</strain>
    </source>
</reference>
<dbReference type="EMBL" id="LOBP01000173">
    <property type="protein sequence ID" value="KYN82710.1"/>
    <property type="molecule type" value="Genomic_DNA"/>
</dbReference>
<name>A0ABR5VXZ5_9VIBR</name>
<keyword evidence="2" id="KW-1185">Reference proteome</keyword>
<organism evidence="1 2">
    <name type="scientific">Vibrio cidicii</name>
    <dbReference type="NCBI Taxonomy" id="1763883"/>
    <lineage>
        <taxon>Bacteria</taxon>
        <taxon>Pseudomonadati</taxon>
        <taxon>Pseudomonadota</taxon>
        <taxon>Gammaproteobacteria</taxon>
        <taxon>Vibrionales</taxon>
        <taxon>Vibrionaceae</taxon>
        <taxon>Vibrio</taxon>
    </lineage>
</organism>
<evidence type="ECO:0000313" key="1">
    <source>
        <dbReference type="EMBL" id="KYN82710.1"/>
    </source>
</evidence>
<sequence length="107" mass="12441">MINNHLERSYSTRKGRPLQTMDNIILALHRHGARFEYRGNATHMTIQNRSTDSFERQVQIVVDICTTENFYRDGLKTAIRFALGEMRGKCADAFYSQKETRQQEQGA</sequence>
<proteinExistence type="predicted"/>
<protein>
    <submittedName>
        <fullName evidence="1">Uncharacterized protein</fullName>
    </submittedName>
</protein>
<evidence type="ECO:0000313" key="2">
    <source>
        <dbReference type="Proteomes" id="UP000075609"/>
    </source>
</evidence>
<dbReference type="Proteomes" id="UP000075609">
    <property type="component" value="Unassembled WGS sequence"/>
</dbReference>
<gene>
    <name evidence="1" type="ORF">ATY35_05490</name>
</gene>
<comment type="caution">
    <text evidence="1">The sequence shown here is derived from an EMBL/GenBank/DDBJ whole genome shotgun (WGS) entry which is preliminary data.</text>
</comment>